<feature type="compositionally biased region" description="Pro residues" evidence="10">
    <location>
        <begin position="90"/>
        <end position="100"/>
    </location>
</feature>
<dbReference type="Pfam" id="PF02845">
    <property type="entry name" value="CUE"/>
    <property type="match status" value="1"/>
</dbReference>
<feature type="domain" description="CUE" evidence="12">
    <location>
        <begin position="44"/>
        <end position="87"/>
    </location>
</feature>
<evidence type="ECO:0000256" key="9">
    <source>
        <dbReference type="ARBA" id="ARBA00072899"/>
    </source>
</evidence>
<dbReference type="SUPFAM" id="SSF46934">
    <property type="entry name" value="UBA-like"/>
    <property type="match status" value="1"/>
</dbReference>
<keyword evidence="3" id="KW-0833">Ubl conjugation pathway</keyword>
<evidence type="ECO:0000313" key="13">
    <source>
        <dbReference type="EMBL" id="THW39701.1"/>
    </source>
</evidence>
<feature type="compositionally biased region" description="Basic and acidic residues" evidence="10">
    <location>
        <begin position="156"/>
        <end position="170"/>
    </location>
</feature>
<name>A0A4S8ZT08_AURPU</name>
<evidence type="ECO:0000256" key="4">
    <source>
        <dbReference type="ARBA" id="ARBA00022824"/>
    </source>
</evidence>
<keyword evidence="4" id="KW-0256">Endoplasmic reticulum</keyword>
<evidence type="ECO:0000313" key="15">
    <source>
        <dbReference type="Proteomes" id="UP000308802"/>
    </source>
</evidence>
<protein>
    <recommendedName>
        <fullName evidence="9">Coupling of ubiquitin conjugation to ER degradation protein 1</fullName>
    </recommendedName>
</protein>
<evidence type="ECO:0000256" key="8">
    <source>
        <dbReference type="ARBA" id="ARBA00061383"/>
    </source>
</evidence>
<comment type="caution">
    <text evidence="14">The sequence shown here is derived from an EMBL/GenBank/DDBJ whole genome shotgun (WGS) entry which is preliminary data.</text>
</comment>
<gene>
    <name evidence="14" type="ORF">D6D19_08401</name>
    <name evidence="13" type="ORF">D6D22_06155</name>
</gene>
<evidence type="ECO:0000256" key="10">
    <source>
        <dbReference type="SAM" id="MobiDB-lite"/>
    </source>
</evidence>
<feature type="compositionally biased region" description="Basic and acidic residues" evidence="10">
    <location>
        <begin position="177"/>
        <end position="187"/>
    </location>
</feature>
<accession>A0A4S8ZT08</accession>
<evidence type="ECO:0000256" key="1">
    <source>
        <dbReference type="ARBA" id="ARBA00004586"/>
    </source>
</evidence>
<dbReference type="Proteomes" id="UP000308802">
    <property type="component" value="Unassembled WGS sequence"/>
</dbReference>
<dbReference type="CDD" id="cd14424">
    <property type="entry name" value="CUE_Cue1p_like"/>
    <property type="match status" value="1"/>
</dbReference>
<evidence type="ECO:0000313" key="16">
    <source>
        <dbReference type="Proteomes" id="UP000310687"/>
    </source>
</evidence>
<dbReference type="PROSITE" id="PS51140">
    <property type="entry name" value="CUE"/>
    <property type="match status" value="1"/>
</dbReference>
<dbReference type="InterPro" id="IPR009060">
    <property type="entry name" value="UBA-like_sf"/>
</dbReference>
<dbReference type="AlphaFoldDB" id="A0A4S8ZT08"/>
<feature type="transmembrane region" description="Helical" evidence="11">
    <location>
        <begin position="6"/>
        <end position="25"/>
    </location>
</feature>
<dbReference type="Proteomes" id="UP000310687">
    <property type="component" value="Unassembled WGS sequence"/>
</dbReference>
<keyword evidence="2 11" id="KW-0812">Transmembrane</keyword>
<sequence>MASETINFGQIFAVAVVGFLLYRWFSGPALPSSTSSGRNGGRQVNPEHVEAVAQMYPQLDRRAIIWDLHRNGGSVQATVERLLGGRSLETPPPSFQPPIPRAAATPTPSRPVVVNKPAPNLIARYNLSSRLAPQESTQESEASGASTGTKGWSQNKTERSEILKRRREEMVLAARRKMQEKDQTKAA</sequence>
<feature type="region of interest" description="Disordered" evidence="10">
    <location>
        <begin position="131"/>
        <end position="187"/>
    </location>
</feature>
<evidence type="ECO:0000256" key="11">
    <source>
        <dbReference type="SAM" id="Phobius"/>
    </source>
</evidence>
<evidence type="ECO:0000256" key="2">
    <source>
        <dbReference type="ARBA" id="ARBA00022692"/>
    </source>
</evidence>
<keyword evidence="6 11" id="KW-0472">Membrane</keyword>
<feature type="compositionally biased region" description="Low complexity" evidence="10">
    <location>
        <begin position="101"/>
        <end position="114"/>
    </location>
</feature>
<dbReference type="GO" id="GO:0005789">
    <property type="term" value="C:endoplasmic reticulum membrane"/>
    <property type="evidence" value="ECO:0007669"/>
    <property type="project" value="UniProtKB-SubCell"/>
</dbReference>
<dbReference type="SMART" id="SM00546">
    <property type="entry name" value="CUE"/>
    <property type="match status" value="1"/>
</dbReference>
<keyword evidence="5 11" id="KW-1133">Transmembrane helix</keyword>
<evidence type="ECO:0000256" key="6">
    <source>
        <dbReference type="ARBA" id="ARBA00023136"/>
    </source>
</evidence>
<evidence type="ECO:0000256" key="7">
    <source>
        <dbReference type="ARBA" id="ARBA00037847"/>
    </source>
</evidence>
<evidence type="ECO:0000256" key="3">
    <source>
        <dbReference type="ARBA" id="ARBA00022786"/>
    </source>
</evidence>
<dbReference type="Gene3D" id="1.10.8.10">
    <property type="entry name" value="DNA helicase RuvA subunit, C-terminal domain"/>
    <property type="match status" value="1"/>
</dbReference>
<reference evidence="15 16" key="1">
    <citation type="submission" date="2018-10" db="EMBL/GenBank/DDBJ databases">
        <title>Fifty Aureobasidium pullulans genomes reveal a recombining polyextremotolerant generalist.</title>
        <authorList>
            <person name="Gostincar C."/>
            <person name="Turk M."/>
            <person name="Zajc J."/>
            <person name="Gunde-Cimerman N."/>
        </authorList>
    </citation>
    <scope>NUCLEOTIDE SEQUENCE [LARGE SCALE GENOMIC DNA]</scope>
    <source>
        <strain evidence="14 15">EXF-10659</strain>
        <strain evidence="13 16">EXF-11013</strain>
    </source>
</reference>
<dbReference type="InterPro" id="IPR003892">
    <property type="entry name" value="CUE"/>
</dbReference>
<dbReference type="FunFam" id="1.10.8.10:FF:000050">
    <property type="entry name" value="Related to AMFR protein"/>
    <property type="match status" value="1"/>
</dbReference>
<dbReference type="EMBL" id="QZAL01000089">
    <property type="protein sequence ID" value="THW39701.1"/>
    <property type="molecule type" value="Genomic_DNA"/>
</dbReference>
<evidence type="ECO:0000313" key="14">
    <source>
        <dbReference type="EMBL" id="THW69399.1"/>
    </source>
</evidence>
<dbReference type="GO" id="GO:0043130">
    <property type="term" value="F:ubiquitin binding"/>
    <property type="evidence" value="ECO:0007669"/>
    <property type="project" value="InterPro"/>
</dbReference>
<evidence type="ECO:0000259" key="12">
    <source>
        <dbReference type="PROSITE" id="PS51140"/>
    </source>
</evidence>
<comment type="subcellular location">
    <subcellularLocation>
        <location evidence="7">Endomembrane system</location>
        <topology evidence="7">Single-pass membrane protein</topology>
    </subcellularLocation>
    <subcellularLocation>
        <location evidence="1">Endoplasmic reticulum membrane</location>
    </subcellularLocation>
</comment>
<organism evidence="14 15">
    <name type="scientific">Aureobasidium pullulans</name>
    <name type="common">Black yeast</name>
    <name type="synonym">Pullularia pullulans</name>
    <dbReference type="NCBI Taxonomy" id="5580"/>
    <lineage>
        <taxon>Eukaryota</taxon>
        <taxon>Fungi</taxon>
        <taxon>Dikarya</taxon>
        <taxon>Ascomycota</taxon>
        <taxon>Pezizomycotina</taxon>
        <taxon>Dothideomycetes</taxon>
        <taxon>Dothideomycetidae</taxon>
        <taxon>Dothideales</taxon>
        <taxon>Saccotheciaceae</taxon>
        <taxon>Aureobasidium</taxon>
    </lineage>
</organism>
<feature type="region of interest" description="Disordered" evidence="10">
    <location>
        <begin position="85"/>
        <end position="114"/>
    </location>
</feature>
<comment type="similarity">
    <text evidence="8">Belongs to the CUE1 family.</text>
</comment>
<evidence type="ECO:0000256" key="5">
    <source>
        <dbReference type="ARBA" id="ARBA00022989"/>
    </source>
</evidence>
<dbReference type="EMBL" id="QZAO01000389">
    <property type="protein sequence ID" value="THW69399.1"/>
    <property type="molecule type" value="Genomic_DNA"/>
</dbReference>
<feature type="compositionally biased region" description="Polar residues" evidence="10">
    <location>
        <begin position="131"/>
        <end position="155"/>
    </location>
</feature>
<proteinExistence type="inferred from homology"/>